<evidence type="ECO:0000313" key="3">
    <source>
        <dbReference type="Proteomes" id="UP001232063"/>
    </source>
</evidence>
<organism evidence="2 3">
    <name type="scientific">Xanthocytophaga agilis</name>
    <dbReference type="NCBI Taxonomy" id="3048010"/>
    <lineage>
        <taxon>Bacteria</taxon>
        <taxon>Pseudomonadati</taxon>
        <taxon>Bacteroidota</taxon>
        <taxon>Cytophagia</taxon>
        <taxon>Cytophagales</taxon>
        <taxon>Rhodocytophagaceae</taxon>
        <taxon>Xanthocytophaga</taxon>
    </lineage>
</organism>
<comment type="caution">
    <text evidence="2">The sequence shown here is derived from an EMBL/GenBank/DDBJ whole genome shotgun (WGS) entry which is preliminary data.</text>
</comment>
<proteinExistence type="predicted"/>
<sequence>MKHSLYSSSNHNNQEKLIHFLRSTNLVSATTAIEIASCFRVKHINKYDFHLQEGQILNEYLFLDTGFMRAFAHNTEGNEVTTNFYAQNQVVFEVSSFFNRIPSRENIQALTDCSGWCITYEEVNQLFHSIPEFREFGRSMLVQGFSALKIRMLSMITDTAEERYAKLLHTNPEIFQNAPLKTIASFLGITDTSLSRIRKEFSRK</sequence>
<dbReference type="EMBL" id="JASJOU010000007">
    <property type="protein sequence ID" value="MDJ1503280.1"/>
    <property type="molecule type" value="Genomic_DNA"/>
</dbReference>
<dbReference type="Pfam" id="PF00027">
    <property type="entry name" value="cNMP_binding"/>
    <property type="match status" value="1"/>
</dbReference>
<dbReference type="RefSeq" id="WP_314513864.1">
    <property type="nucleotide sequence ID" value="NZ_JASJOU010000007.1"/>
</dbReference>
<dbReference type="AlphaFoldDB" id="A0AAE3UFI3"/>
<protein>
    <submittedName>
        <fullName evidence="2">Crp/Fnr family transcriptional regulator</fullName>
    </submittedName>
</protein>
<gene>
    <name evidence="2" type="ORF">QNI22_21610</name>
</gene>
<dbReference type="CDD" id="cd00038">
    <property type="entry name" value="CAP_ED"/>
    <property type="match status" value="1"/>
</dbReference>
<dbReference type="Gene3D" id="2.60.120.10">
    <property type="entry name" value="Jelly Rolls"/>
    <property type="match status" value="1"/>
</dbReference>
<dbReference type="InterPro" id="IPR014710">
    <property type="entry name" value="RmlC-like_jellyroll"/>
</dbReference>
<accession>A0AAE3UFI3</accession>
<feature type="domain" description="Cyclic nucleotide-binding" evidence="1">
    <location>
        <begin position="43"/>
        <end position="128"/>
    </location>
</feature>
<dbReference type="InterPro" id="IPR018490">
    <property type="entry name" value="cNMP-bd_dom_sf"/>
</dbReference>
<name>A0AAE3UFI3_9BACT</name>
<dbReference type="Proteomes" id="UP001232063">
    <property type="component" value="Unassembled WGS sequence"/>
</dbReference>
<evidence type="ECO:0000259" key="1">
    <source>
        <dbReference type="Pfam" id="PF00027"/>
    </source>
</evidence>
<dbReference type="SUPFAM" id="SSF51206">
    <property type="entry name" value="cAMP-binding domain-like"/>
    <property type="match status" value="1"/>
</dbReference>
<keyword evidence="3" id="KW-1185">Reference proteome</keyword>
<dbReference type="InterPro" id="IPR000595">
    <property type="entry name" value="cNMP-bd_dom"/>
</dbReference>
<reference evidence="2" key="1">
    <citation type="submission" date="2023-05" db="EMBL/GenBank/DDBJ databases">
        <authorList>
            <person name="Zhang X."/>
        </authorList>
    </citation>
    <scope>NUCLEOTIDE SEQUENCE</scope>
    <source>
        <strain evidence="2">BD1B2-1</strain>
    </source>
</reference>
<evidence type="ECO:0000313" key="2">
    <source>
        <dbReference type="EMBL" id="MDJ1503280.1"/>
    </source>
</evidence>